<dbReference type="PANTHER" id="PTHR12110:SF41">
    <property type="entry name" value="INOSOSE DEHYDRATASE"/>
    <property type="match status" value="1"/>
</dbReference>
<keyword evidence="2" id="KW-0456">Lyase</keyword>
<sequence length="297" mass="32143">MLRIATTPALWFNEDDTALAAGLSVEDMLSRTAELEITGIEDGRGLPDDAGALKSALDAQNMTLVAAHHGLSLLSLSVEEEQKALDPVLERMDAVGCKTLILREMSNAIVGTDKPMSQKPTLSATDWDSFGLKLEQIATWLTERGITPVYQPYAGTVVHTPDEIDRLMMETGPNLFLAFDSAQVYVGGGEPTQVLTRHLPRVRHVHLGDVRVRPLTKSRMSDTSWAEAVKMGIFTLPGDRDGSVDFKTILNLLGASDFDGWLTLTAGMDPERGEIAKALGDAQRFVSNLAGRGNLAA</sequence>
<dbReference type="SUPFAM" id="SSF51658">
    <property type="entry name" value="Xylose isomerase-like"/>
    <property type="match status" value="1"/>
</dbReference>
<accession>A0A2R8BTJ0</accession>
<evidence type="ECO:0000259" key="1">
    <source>
        <dbReference type="Pfam" id="PF01261"/>
    </source>
</evidence>
<dbReference type="PANTHER" id="PTHR12110">
    <property type="entry name" value="HYDROXYPYRUVATE ISOMERASE"/>
    <property type="match status" value="1"/>
</dbReference>
<dbReference type="OrthoDB" id="9804047at2"/>
<dbReference type="InterPro" id="IPR036237">
    <property type="entry name" value="Xyl_isomerase-like_sf"/>
</dbReference>
<protein>
    <submittedName>
        <fullName evidence="2">Inosose dehydratase</fullName>
        <ecNumber evidence="2">4.2.1.44</ecNumber>
    </submittedName>
</protein>
<feature type="domain" description="Xylose isomerase-like TIM barrel" evidence="1">
    <location>
        <begin position="31"/>
        <end position="270"/>
    </location>
</feature>
<dbReference type="AlphaFoldDB" id="A0A2R8BTJ0"/>
<organism evidence="2 3">
    <name type="scientific">Palleronia abyssalis</name>
    <dbReference type="NCBI Taxonomy" id="1501240"/>
    <lineage>
        <taxon>Bacteria</taxon>
        <taxon>Pseudomonadati</taxon>
        <taxon>Pseudomonadota</taxon>
        <taxon>Alphaproteobacteria</taxon>
        <taxon>Rhodobacterales</taxon>
        <taxon>Roseobacteraceae</taxon>
        <taxon>Palleronia</taxon>
    </lineage>
</organism>
<evidence type="ECO:0000313" key="3">
    <source>
        <dbReference type="Proteomes" id="UP000244912"/>
    </source>
</evidence>
<dbReference type="EMBL" id="ONZF01000002">
    <property type="protein sequence ID" value="SPJ23448.1"/>
    <property type="molecule type" value="Genomic_DNA"/>
</dbReference>
<dbReference type="Pfam" id="PF01261">
    <property type="entry name" value="AP_endonuc_2"/>
    <property type="match status" value="1"/>
</dbReference>
<dbReference type="EC" id="4.2.1.44" evidence="2"/>
<reference evidence="3" key="1">
    <citation type="submission" date="2018-03" db="EMBL/GenBank/DDBJ databases">
        <authorList>
            <person name="Rodrigo-Torres L."/>
            <person name="Arahal R. D."/>
            <person name="Lucena T."/>
        </authorList>
    </citation>
    <scope>NUCLEOTIDE SEQUENCE [LARGE SCALE GENOMIC DNA]</scope>
    <source>
        <strain evidence="3">CECT 8504</strain>
    </source>
</reference>
<name>A0A2R8BTJ0_9RHOB</name>
<dbReference type="InterPro" id="IPR013022">
    <property type="entry name" value="Xyl_isomerase-like_TIM-brl"/>
</dbReference>
<dbReference type="RefSeq" id="WP_108893280.1">
    <property type="nucleotide sequence ID" value="NZ_ONZF01000002.1"/>
</dbReference>
<gene>
    <name evidence="2" type="primary">iolE_1</name>
    <name evidence="2" type="ORF">PAA8504_01259</name>
</gene>
<evidence type="ECO:0000313" key="2">
    <source>
        <dbReference type="EMBL" id="SPJ23448.1"/>
    </source>
</evidence>
<keyword evidence="3" id="KW-1185">Reference proteome</keyword>
<dbReference type="Gene3D" id="3.20.20.150">
    <property type="entry name" value="Divalent-metal-dependent TIM barrel enzymes"/>
    <property type="match status" value="1"/>
</dbReference>
<dbReference type="GO" id="GO:0050114">
    <property type="term" value="F:myo-inosose-2 dehydratase activity"/>
    <property type="evidence" value="ECO:0007669"/>
    <property type="project" value="UniProtKB-EC"/>
</dbReference>
<dbReference type="Proteomes" id="UP000244912">
    <property type="component" value="Unassembled WGS sequence"/>
</dbReference>
<dbReference type="InterPro" id="IPR050312">
    <property type="entry name" value="IolE/XylAMocC-like"/>
</dbReference>
<proteinExistence type="predicted"/>